<accession>A0A922M6C0</accession>
<dbReference type="Proteomes" id="UP000814243">
    <property type="component" value="Unassembled WGS sequence"/>
</dbReference>
<evidence type="ECO:0008006" key="4">
    <source>
        <dbReference type="Google" id="ProtNLM"/>
    </source>
</evidence>
<comment type="caution">
    <text evidence="2">The sequence shown here is derived from an EMBL/GenBank/DDBJ whole genome shotgun (WGS) entry which is preliminary data.</text>
</comment>
<dbReference type="SUPFAM" id="SSF53098">
    <property type="entry name" value="Ribonuclease H-like"/>
    <property type="match status" value="1"/>
</dbReference>
<evidence type="ECO:0000313" key="3">
    <source>
        <dbReference type="Proteomes" id="UP000814243"/>
    </source>
</evidence>
<dbReference type="PANTHER" id="PTHR31511:SF12">
    <property type="entry name" value="RHO TERMINATION FACTOR N-TERMINAL DOMAIN-CONTAINING PROTEIN"/>
    <property type="match status" value="1"/>
</dbReference>
<evidence type="ECO:0000256" key="1">
    <source>
        <dbReference type="SAM" id="MobiDB-lite"/>
    </source>
</evidence>
<dbReference type="AlphaFoldDB" id="A0A922M6C0"/>
<dbReference type="GO" id="GO:0003676">
    <property type="term" value="F:nucleic acid binding"/>
    <property type="evidence" value="ECO:0007669"/>
    <property type="project" value="InterPro"/>
</dbReference>
<feature type="region of interest" description="Disordered" evidence="1">
    <location>
        <begin position="542"/>
        <end position="561"/>
    </location>
</feature>
<gene>
    <name evidence="2" type="ORF">HF086_013274</name>
</gene>
<sequence>MLPNDIKVCDEMEKRELFDSSYDDELYNQCVMAETTLIQQQVGRGTKQGIITNENKVTKKAKLNEGASTSSIETNDIDNNKVECDTCHVYIAKRYLNNHLKSNTHKNNLLKLHNSLPNVTVVETAFEERLNSHQQYDCAHICTELPNGEYSKKDWFGKPTSNTKLKFDKFEKTLEMPFVIYADFEAFLNPIESCSNDPSKPSTVNIQKHEVYSFGYYIKCSYDNRLSKYETYSGSNCAQVFMNRLCEDVKTIVKKNSFQKCPVPLSDEDKIKISNSTICYICETELNEDLFYDFDWHTGSFRGVAHQVCSSKYRTPRHIPIFLHNLSHYDAHFIVHALNFDDNKVEVIPQNKERYISFSKQLTINNQPVSLRFVDSLKFLSCSLDQLAKNLNDDQFTELKRNYPNNEDFSRLRRKVKEICTCDFNQITWCFDEMQPLYNLPNVNYHQGIPNLNMFDGENPHLIIIDDLMRESDGRIVDIFTKGSHHRNLSVFYLTQNLFHQDIEMQNIMNSKMEDRKKWMLYLQTLQRYLHFTEEDRQPLSLPIYSDTPNEDSNGSKIGFKNKDRDLKSSVDAESLLEEKGSIKSIESESLLNLIGISKSKIRWDNEGTVIIDNEKIPGSNIVDLINDSLRPLKKSDPVGWDRFAKALKDIKVPLTYIGNPKRCEFINQLQAKDLNKTSEIEVQEFSTPSSGEKRSTTKIRKKIDWEKWTPY</sequence>
<dbReference type="Gene3D" id="3.30.420.10">
    <property type="entry name" value="Ribonuclease H-like superfamily/Ribonuclease H"/>
    <property type="match status" value="1"/>
</dbReference>
<protein>
    <recommendedName>
        <fullName evidence="4">C2H2-type domain-containing protein</fullName>
    </recommendedName>
</protein>
<dbReference type="InterPro" id="IPR012337">
    <property type="entry name" value="RNaseH-like_sf"/>
</dbReference>
<evidence type="ECO:0000313" key="2">
    <source>
        <dbReference type="EMBL" id="KAH9631227.1"/>
    </source>
</evidence>
<dbReference type="PANTHER" id="PTHR31511">
    <property type="entry name" value="PROTEIN CBG23764"/>
    <property type="match status" value="1"/>
</dbReference>
<name>A0A922M6C0_SPOEX</name>
<reference evidence="2" key="1">
    <citation type="journal article" date="2021" name="G3 (Bethesda)">
        <title>Genome and transcriptome analysis of the beet armyworm Spodoptera exigua reveals targets for pest control. .</title>
        <authorList>
            <person name="Simon S."/>
            <person name="Breeschoten T."/>
            <person name="Jansen H.J."/>
            <person name="Dirks R.P."/>
            <person name="Schranz M.E."/>
            <person name="Ros V.I.D."/>
        </authorList>
    </citation>
    <scope>NUCLEOTIDE SEQUENCE</scope>
    <source>
        <strain evidence="2">TB_SE_WUR_2020</strain>
    </source>
</reference>
<organism evidence="2 3">
    <name type="scientific">Spodoptera exigua</name>
    <name type="common">Beet armyworm</name>
    <name type="synonym">Noctua fulgens</name>
    <dbReference type="NCBI Taxonomy" id="7107"/>
    <lineage>
        <taxon>Eukaryota</taxon>
        <taxon>Metazoa</taxon>
        <taxon>Ecdysozoa</taxon>
        <taxon>Arthropoda</taxon>
        <taxon>Hexapoda</taxon>
        <taxon>Insecta</taxon>
        <taxon>Pterygota</taxon>
        <taxon>Neoptera</taxon>
        <taxon>Endopterygota</taxon>
        <taxon>Lepidoptera</taxon>
        <taxon>Glossata</taxon>
        <taxon>Ditrysia</taxon>
        <taxon>Noctuoidea</taxon>
        <taxon>Noctuidae</taxon>
        <taxon>Amphipyrinae</taxon>
        <taxon>Spodoptera</taxon>
    </lineage>
</organism>
<proteinExistence type="predicted"/>
<dbReference type="InterPro" id="IPR036397">
    <property type="entry name" value="RNaseH_sf"/>
</dbReference>
<feature type="compositionally biased region" description="Polar residues" evidence="1">
    <location>
        <begin position="547"/>
        <end position="556"/>
    </location>
</feature>
<dbReference type="EMBL" id="JACEFF010000771">
    <property type="protein sequence ID" value="KAH9631227.1"/>
    <property type="molecule type" value="Genomic_DNA"/>
</dbReference>